<organism evidence="2 3">
    <name type="scientific">Cupriavidus basilensis OR16</name>
    <dbReference type="NCBI Taxonomy" id="1127483"/>
    <lineage>
        <taxon>Bacteria</taxon>
        <taxon>Pseudomonadati</taxon>
        <taxon>Pseudomonadota</taxon>
        <taxon>Betaproteobacteria</taxon>
        <taxon>Burkholderiales</taxon>
        <taxon>Burkholderiaceae</taxon>
        <taxon>Cupriavidus</taxon>
    </lineage>
</organism>
<dbReference type="EMBL" id="AHJE01000105">
    <property type="protein sequence ID" value="EHP38868.1"/>
    <property type="molecule type" value="Genomic_DNA"/>
</dbReference>
<accession>H1SF43</accession>
<feature type="region of interest" description="Disordered" evidence="1">
    <location>
        <begin position="90"/>
        <end position="122"/>
    </location>
</feature>
<dbReference type="Proteomes" id="UP000005808">
    <property type="component" value="Unassembled WGS sequence"/>
</dbReference>
<proteinExistence type="predicted"/>
<comment type="caution">
    <text evidence="2">The sequence shown here is derived from an EMBL/GenBank/DDBJ whole genome shotgun (WGS) entry which is preliminary data.</text>
</comment>
<evidence type="ECO:0000256" key="1">
    <source>
        <dbReference type="SAM" id="MobiDB-lite"/>
    </source>
</evidence>
<sequence length="139" mass="15902">MSYSIGELEDIIERADVKLAELGASYAKHLEDTPSDEMFEIGFEGDETEQWADRAYWYMGMIDGLRERRAVLEAMLEELNSELAVEYEEQSEEWLQDETIRSDYETSGGTWNGDGEPEDPDLWAACVNDFVVSAGKERQ</sequence>
<gene>
    <name evidence="2" type="ORF">OR16_34723</name>
</gene>
<name>H1SF43_9BURK</name>
<dbReference type="RefSeq" id="WP_006162837.1">
    <property type="nucleotide sequence ID" value="NZ_AHJE01000105.1"/>
</dbReference>
<evidence type="ECO:0000313" key="3">
    <source>
        <dbReference type="Proteomes" id="UP000005808"/>
    </source>
</evidence>
<dbReference type="AlphaFoldDB" id="H1SF43"/>
<dbReference type="PATRIC" id="fig|1127483.3.peg.6936"/>
<evidence type="ECO:0000313" key="2">
    <source>
        <dbReference type="EMBL" id="EHP38868.1"/>
    </source>
</evidence>
<protein>
    <submittedName>
        <fullName evidence="2">Uncharacterized protein</fullName>
    </submittedName>
</protein>
<reference evidence="2 3" key="1">
    <citation type="journal article" date="2012" name="J. Bacteriol.">
        <title>De Novo Genome Project of Cupriavidus basilensis OR16.</title>
        <authorList>
            <person name="Cserhati M."/>
            <person name="Kriszt B."/>
            <person name="Szoboszlay S."/>
            <person name="Toth A."/>
            <person name="Szabo I."/>
            <person name="Tancsics A."/>
            <person name="Nagy I."/>
            <person name="Horvath B."/>
            <person name="Nagy I."/>
            <person name="Kukolya J."/>
        </authorList>
    </citation>
    <scope>NUCLEOTIDE SEQUENCE [LARGE SCALE GENOMIC DNA]</scope>
    <source>
        <strain evidence="2 3">OR16</strain>
    </source>
</reference>